<reference evidence="4 5" key="1">
    <citation type="submission" date="2016-10" db="EMBL/GenBank/DDBJ databases">
        <authorList>
            <person name="de Groot N.N."/>
        </authorList>
    </citation>
    <scope>NUCLEOTIDE SEQUENCE [LARGE SCALE GENOMIC DNA]</scope>
    <source>
        <strain evidence="4 5">CCM7597</strain>
    </source>
</reference>
<dbReference type="SUPFAM" id="SSF54637">
    <property type="entry name" value="Thioesterase/thiol ester dehydrase-isomerase"/>
    <property type="match status" value="1"/>
</dbReference>
<proteinExistence type="inferred from homology"/>
<dbReference type="InterPro" id="IPR039298">
    <property type="entry name" value="ACOT13"/>
</dbReference>
<dbReference type="NCBIfam" id="TIGR00369">
    <property type="entry name" value="unchar_dom_1"/>
    <property type="match status" value="1"/>
</dbReference>
<evidence type="ECO:0000259" key="3">
    <source>
        <dbReference type="Pfam" id="PF03061"/>
    </source>
</evidence>
<dbReference type="Pfam" id="PF03061">
    <property type="entry name" value="4HBT"/>
    <property type="match status" value="1"/>
</dbReference>
<dbReference type="OrthoDB" id="337200at2"/>
<dbReference type="PANTHER" id="PTHR21660">
    <property type="entry name" value="THIOESTERASE SUPERFAMILY MEMBER-RELATED"/>
    <property type="match status" value="1"/>
</dbReference>
<dbReference type="CDD" id="cd03443">
    <property type="entry name" value="PaaI_thioesterase"/>
    <property type="match status" value="1"/>
</dbReference>
<accession>A0A1H4E7G1</accession>
<name>A0A1H4E7G1_9BACI</name>
<organism evidence="4 5">
    <name type="scientific">Thalassobacillus cyri</name>
    <dbReference type="NCBI Taxonomy" id="571932"/>
    <lineage>
        <taxon>Bacteria</taxon>
        <taxon>Bacillati</taxon>
        <taxon>Bacillota</taxon>
        <taxon>Bacilli</taxon>
        <taxon>Bacillales</taxon>
        <taxon>Bacillaceae</taxon>
        <taxon>Thalassobacillus</taxon>
    </lineage>
</organism>
<sequence>MISEIQKDFNASPFGTRLGMEIAALEEGKVQIRTPIESHLHNTIGTVHGGVYASILDTTMGILIRSIVKKPAITIHLDVNFFLPVTKGVLISEGSIIKQGKKIIVAEASITNENGDLLAKGSGTFQRKESKKNSLT</sequence>
<dbReference type="PANTHER" id="PTHR21660:SF1">
    <property type="entry name" value="ACYL-COENZYME A THIOESTERASE 13"/>
    <property type="match status" value="1"/>
</dbReference>
<dbReference type="InterPro" id="IPR003736">
    <property type="entry name" value="PAAI_dom"/>
</dbReference>
<dbReference type="GO" id="GO:0047617">
    <property type="term" value="F:fatty acyl-CoA hydrolase activity"/>
    <property type="evidence" value="ECO:0007669"/>
    <property type="project" value="InterPro"/>
</dbReference>
<dbReference type="STRING" id="571932.SAMN05421743_108154"/>
<dbReference type="InterPro" id="IPR029069">
    <property type="entry name" value="HotDog_dom_sf"/>
</dbReference>
<evidence type="ECO:0000256" key="2">
    <source>
        <dbReference type="ARBA" id="ARBA00022801"/>
    </source>
</evidence>
<dbReference type="RefSeq" id="WP_093045124.1">
    <property type="nucleotide sequence ID" value="NZ_FNQR01000008.1"/>
</dbReference>
<comment type="similarity">
    <text evidence="1">Belongs to the thioesterase PaaI family.</text>
</comment>
<evidence type="ECO:0000313" key="5">
    <source>
        <dbReference type="Proteomes" id="UP000198584"/>
    </source>
</evidence>
<gene>
    <name evidence="4" type="ORF">SAMN05421743_108154</name>
</gene>
<evidence type="ECO:0000313" key="4">
    <source>
        <dbReference type="EMBL" id="SEA80500.1"/>
    </source>
</evidence>
<dbReference type="EMBL" id="FNQR01000008">
    <property type="protein sequence ID" value="SEA80500.1"/>
    <property type="molecule type" value="Genomic_DNA"/>
</dbReference>
<dbReference type="Gene3D" id="3.10.129.10">
    <property type="entry name" value="Hotdog Thioesterase"/>
    <property type="match status" value="1"/>
</dbReference>
<dbReference type="InterPro" id="IPR006683">
    <property type="entry name" value="Thioestr_dom"/>
</dbReference>
<keyword evidence="2" id="KW-0378">Hydrolase</keyword>
<dbReference type="Proteomes" id="UP000198584">
    <property type="component" value="Unassembled WGS sequence"/>
</dbReference>
<evidence type="ECO:0000256" key="1">
    <source>
        <dbReference type="ARBA" id="ARBA00008324"/>
    </source>
</evidence>
<keyword evidence="5" id="KW-1185">Reference proteome</keyword>
<feature type="domain" description="Thioesterase" evidence="3">
    <location>
        <begin position="45"/>
        <end position="118"/>
    </location>
</feature>
<protein>
    <submittedName>
        <fullName evidence="4">Acyl-CoA thioesterase</fullName>
    </submittedName>
</protein>
<dbReference type="AlphaFoldDB" id="A0A1H4E7G1"/>